<dbReference type="AlphaFoldDB" id="A0A6I3KLP5"/>
<protein>
    <recommendedName>
        <fullName evidence="4">Aa3 type cytochrome c oxidase subunit IV</fullName>
    </recommendedName>
</protein>
<organism evidence="2 3">
    <name type="scientific">Hyphomicrobium album</name>
    <dbReference type="NCBI Taxonomy" id="2665159"/>
    <lineage>
        <taxon>Bacteria</taxon>
        <taxon>Pseudomonadati</taxon>
        <taxon>Pseudomonadota</taxon>
        <taxon>Alphaproteobacteria</taxon>
        <taxon>Hyphomicrobiales</taxon>
        <taxon>Hyphomicrobiaceae</taxon>
        <taxon>Hyphomicrobium</taxon>
    </lineage>
</organism>
<keyword evidence="1" id="KW-1133">Transmembrane helix</keyword>
<accession>A0A6I3KLP5</accession>
<name>A0A6I3KLP5_9HYPH</name>
<dbReference type="EMBL" id="WMBQ01000002">
    <property type="protein sequence ID" value="MTD95278.1"/>
    <property type="molecule type" value="Genomic_DNA"/>
</dbReference>
<reference evidence="2 3" key="1">
    <citation type="submission" date="2019-11" db="EMBL/GenBank/DDBJ databases">
        <title>Identification of a novel strain.</title>
        <authorList>
            <person name="Xu Q."/>
            <person name="Wang G."/>
        </authorList>
    </citation>
    <scope>NUCLEOTIDE SEQUENCE [LARGE SCALE GENOMIC DNA]</scope>
    <source>
        <strain evidence="3">xq</strain>
    </source>
</reference>
<evidence type="ECO:0000313" key="2">
    <source>
        <dbReference type="EMBL" id="MTD95278.1"/>
    </source>
</evidence>
<evidence type="ECO:0000256" key="1">
    <source>
        <dbReference type="SAM" id="Phobius"/>
    </source>
</evidence>
<evidence type="ECO:0000313" key="3">
    <source>
        <dbReference type="Proteomes" id="UP000440694"/>
    </source>
</evidence>
<evidence type="ECO:0008006" key="4">
    <source>
        <dbReference type="Google" id="ProtNLM"/>
    </source>
</evidence>
<dbReference type="Proteomes" id="UP000440694">
    <property type="component" value="Unassembled WGS sequence"/>
</dbReference>
<gene>
    <name evidence="2" type="ORF">GIW81_13145</name>
</gene>
<keyword evidence="3" id="KW-1185">Reference proteome</keyword>
<feature type="transmembrane region" description="Helical" evidence="1">
    <location>
        <begin position="23"/>
        <end position="45"/>
    </location>
</feature>
<sequence length="46" mass="5457">MALPVDYANDPELQYHYRTYRSFVRWAFVAAAHVLLILALLEWYLG</sequence>
<dbReference type="RefSeq" id="WP_154739840.1">
    <property type="nucleotide sequence ID" value="NZ_WMBQ01000002.1"/>
</dbReference>
<keyword evidence="1" id="KW-0472">Membrane</keyword>
<comment type="caution">
    <text evidence="2">The sequence shown here is derived from an EMBL/GenBank/DDBJ whole genome shotgun (WGS) entry which is preliminary data.</text>
</comment>
<proteinExistence type="predicted"/>
<keyword evidence="1" id="KW-0812">Transmembrane</keyword>